<protein>
    <submittedName>
        <fullName evidence="3">Uncharacterized protein</fullName>
    </submittedName>
</protein>
<evidence type="ECO:0000313" key="2">
    <source>
        <dbReference type="EMBL" id="CAB4148052.1"/>
    </source>
</evidence>
<accession>A0A6J5NLE9</accession>
<dbReference type="EMBL" id="LR796484">
    <property type="protein sequence ID" value="CAB4148052.1"/>
    <property type="molecule type" value="Genomic_DNA"/>
</dbReference>
<dbReference type="EMBL" id="LR796666">
    <property type="protein sequence ID" value="CAB4158211.1"/>
    <property type="molecule type" value="Genomic_DNA"/>
</dbReference>
<gene>
    <name evidence="2" type="ORF">UFOVP429_88</name>
    <name evidence="3" type="ORF">UFOVP696_79</name>
</gene>
<evidence type="ECO:0000256" key="1">
    <source>
        <dbReference type="SAM" id="MobiDB-lite"/>
    </source>
</evidence>
<evidence type="ECO:0000313" key="3">
    <source>
        <dbReference type="EMBL" id="CAB4158211.1"/>
    </source>
</evidence>
<feature type="region of interest" description="Disordered" evidence="1">
    <location>
        <begin position="1"/>
        <end position="26"/>
    </location>
</feature>
<name>A0A6J5NLE9_9CAUD</name>
<feature type="compositionally biased region" description="Polar residues" evidence="1">
    <location>
        <begin position="1"/>
        <end position="11"/>
    </location>
</feature>
<proteinExistence type="predicted"/>
<organism evidence="3">
    <name type="scientific">uncultured Caudovirales phage</name>
    <dbReference type="NCBI Taxonomy" id="2100421"/>
    <lineage>
        <taxon>Viruses</taxon>
        <taxon>Duplodnaviria</taxon>
        <taxon>Heunggongvirae</taxon>
        <taxon>Uroviricota</taxon>
        <taxon>Caudoviricetes</taxon>
        <taxon>Peduoviridae</taxon>
        <taxon>Maltschvirus</taxon>
        <taxon>Maltschvirus maltsch</taxon>
    </lineage>
</organism>
<sequence>MTVNVSRSQNAELLEGATDGKYRKRRPNTTVAAGMGDQEVIKNRSGLHPYMNYGFINSETPNKVNPGE</sequence>
<reference evidence="3" key="1">
    <citation type="submission" date="2020-04" db="EMBL/GenBank/DDBJ databases">
        <authorList>
            <person name="Chiriac C."/>
            <person name="Salcher M."/>
            <person name="Ghai R."/>
            <person name="Kavagutti S V."/>
        </authorList>
    </citation>
    <scope>NUCLEOTIDE SEQUENCE</scope>
</reference>